<dbReference type="AlphaFoldDB" id="A0A0M3AVA4"/>
<organism evidence="1 2">
    <name type="scientific">Sphingobium chungbukense</name>
    <dbReference type="NCBI Taxonomy" id="56193"/>
    <lineage>
        <taxon>Bacteria</taxon>
        <taxon>Pseudomonadati</taxon>
        <taxon>Pseudomonadota</taxon>
        <taxon>Alphaproteobacteria</taxon>
        <taxon>Sphingomonadales</taxon>
        <taxon>Sphingomonadaceae</taxon>
        <taxon>Sphingobium</taxon>
    </lineage>
</organism>
<gene>
    <name evidence="1" type="ORF">YP76_04150</name>
</gene>
<evidence type="ECO:0000313" key="1">
    <source>
        <dbReference type="EMBL" id="KKW93858.1"/>
    </source>
</evidence>
<evidence type="ECO:0000313" key="2">
    <source>
        <dbReference type="Proteomes" id="UP000033874"/>
    </source>
</evidence>
<name>A0A0M3AVA4_9SPHN</name>
<protein>
    <submittedName>
        <fullName evidence="1">Uncharacterized protein</fullName>
    </submittedName>
</protein>
<proteinExistence type="predicted"/>
<accession>A0A0M3AVA4</accession>
<dbReference type="Proteomes" id="UP000033874">
    <property type="component" value="Unassembled WGS sequence"/>
</dbReference>
<reference evidence="1 2" key="1">
    <citation type="submission" date="2015-04" db="EMBL/GenBank/DDBJ databases">
        <title>Genome sequence of aromatic hydrocarbons-degrading Sphingobium chungbukense DJ77.</title>
        <authorList>
            <person name="Kim Y.-C."/>
            <person name="Chae J.-C."/>
        </authorList>
    </citation>
    <scope>NUCLEOTIDE SEQUENCE [LARGE SCALE GENOMIC DNA]</scope>
    <source>
        <strain evidence="1 2">DJ77</strain>
    </source>
</reference>
<keyword evidence="2" id="KW-1185">Reference proteome</keyword>
<dbReference type="PATRIC" id="fig|56193.3.peg.851"/>
<dbReference type="RefSeq" id="WP_046762293.1">
    <property type="nucleotide sequence ID" value="NZ_LBIC01000001.1"/>
</dbReference>
<comment type="caution">
    <text evidence="1">The sequence shown here is derived from an EMBL/GenBank/DDBJ whole genome shotgun (WGS) entry which is preliminary data.</text>
</comment>
<dbReference type="STRING" id="56193.YP76_04150"/>
<sequence length="119" mass="12575">MIEMMASIVGPRAAKPVLWALTAMLVLILLSVGYCSLRGGEREQAQQTTKSSEAIADAAKGAVSDISNQTKAETAIDAAVATVKEEVGYAVDPAAIHSAVARDVCVRREYRNDPACALR</sequence>
<dbReference type="EMBL" id="LBIC01000001">
    <property type="protein sequence ID" value="KKW93858.1"/>
    <property type="molecule type" value="Genomic_DNA"/>
</dbReference>